<dbReference type="EMBL" id="GGEC01001082">
    <property type="protein sequence ID" value="MBW81565.1"/>
    <property type="molecule type" value="Transcribed_RNA"/>
</dbReference>
<accession>A0A2P2IK12</accession>
<organism evidence="1">
    <name type="scientific">Rhizophora mucronata</name>
    <name type="common">Asiatic mangrove</name>
    <dbReference type="NCBI Taxonomy" id="61149"/>
    <lineage>
        <taxon>Eukaryota</taxon>
        <taxon>Viridiplantae</taxon>
        <taxon>Streptophyta</taxon>
        <taxon>Embryophyta</taxon>
        <taxon>Tracheophyta</taxon>
        <taxon>Spermatophyta</taxon>
        <taxon>Magnoliopsida</taxon>
        <taxon>eudicotyledons</taxon>
        <taxon>Gunneridae</taxon>
        <taxon>Pentapetalae</taxon>
        <taxon>rosids</taxon>
        <taxon>fabids</taxon>
        <taxon>Malpighiales</taxon>
        <taxon>Rhizophoraceae</taxon>
        <taxon>Rhizophora</taxon>
    </lineage>
</organism>
<protein>
    <submittedName>
        <fullName evidence="1">Uncharacterized protein</fullName>
    </submittedName>
</protein>
<dbReference type="AlphaFoldDB" id="A0A2P2IK12"/>
<sequence>MSSAACLIHGFGQGRRGSGQFC</sequence>
<name>A0A2P2IK12_RHIMU</name>
<reference evidence="1" key="1">
    <citation type="submission" date="2018-02" db="EMBL/GenBank/DDBJ databases">
        <title>Rhizophora mucronata_Transcriptome.</title>
        <authorList>
            <person name="Meera S.P."/>
            <person name="Sreeshan A."/>
            <person name="Augustine A."/>
        </authorList>
    </citation>
    <scope>NUCLEOTIDE SEQUENCE</scope>
    <source>
        <tissue evidence="1">Leaf</tissue>
    </source>
</reference>
<evidence type="ECO:0000313" key="1">
    <source>
        <dbReference type="EMBL" id="MBW81565.1"/>
    </source>
</evidence>
<proteinExistence type="predicted"/>